<proteinExistence type="predicted"/>
<feature type="compositionally biased region" description="Basic and acidic residues" evidence="1">
    <location>
        <begin position="327"/>
        <end position="349"/>
    </location>
</feature>
<reference evidence="2" key="1">
    <citation type="journal article" date="2019" name="Environ. Microbiol.">
        <title>Fungal ecological strategies reflected in gene transcription - a case study of two litter decomposers.</title>
        <authorList>
            <person name="Barbi F."/>
            <person name="Kohler A."/>
            <person name="Barry K."/>
            <person name="Baskaran P."/>
            <person name="Daum C."/>
            <person name="Fauchery L."/>
            <person name="Ihrmark K."/>
            <person name="Kuo A."/>
            <person name="LaButti K."/>
            <person name="Lipzen A."/>
            <person name="Morin E."/>
            <person name="Grigoriev I.V."/>
            <person name="Henrissat B."/>
            <person name="Lindahl B."/>
            <person name="Martin F."/>
        </authorList>
    </citation>
    <scope>NUCLEOTIDE SEQUENCE</scope>
    <source>
        <strain evidence="2">JB14</strain>
    </source>
</reference>
<evidence type="ECO:0000313" key="2">
    <source>
        <dbReference type="EMBL" id="KAE9388321.1"/>
    </source>
</evidence>
<organism evidence="2 3">
    <name type="scientific">Gymnopus androsaceus JB14</name>
    <dbReference type="NCBI Taxonomy" id="1447944"/>
    <lineage>
        <taxon>Eukaryota</taxon>
        <taxon>Fungi</taxon>
        <taxon>Dikarya</taxon>
        <taxon>Basidiomycota</taxon>
        <taxon>Agaricomycotina</taxon>
        <taxon>Agaricomycetes</taxon>
        <taxon>Agaricomycetidae</taxon>
        <taxon>Agaricales</taxon>
        <taxon>Marasmiineae</taxon>
        <taxon>Omphalotaceae</taxon>
        <taxon>Gymnopus</taxon>
    </lineage>
</organism>
<gene>
    <name evidence="2" type="ORF">BT96DRAFT_1004288</name>
</gene>
<evidence type="ECO:0000256" key="1">
    <source>
        <dbReference type="SAM" id="MobiDB-lite"/>
    </source>
</evidence>
<sequence>MPCIRGRTIREARKRCNQIYSKGAKNELRALIIAVKKQRLELERFMDDGSQEYQRKVLTLTTLKLQLLAACPSLKTTRESFIIWLSTPATTTPEAPELPQQPHEAGLKEQLQLRQLELIPGESATVLAACLCPDSKLQSSWVNGIWAEEMAALPEDEAEYELTDELSHRETCVRGSSWDHLVPIMASIYPFKQGLGACIKKYNKKLHSTLTLNFGFYYLDPEACTGYMQTDIIVKAVEYYLDQWSTGSRKPKNLDEDVLAPIWVKHMSRVKEWEEINPDKTLALQQWWYKKGRQVWVFFQHDIHLNPIFDREYAGIGPEWLEKPVKMSKEDQKHAAEELRDLRIPKSGDENEGSEDDSDRETDISSPKASALELDTDDNGMEGQGIACDNAHGPGSDVLKLERGDNLLEQNIGDVNIVPANSDSGSLTTGDTPGSSAAVVKENVQAVPKRKTRKRKAGEQDAILELDVDAEVQKALKMTKKQATQV</sequence>
<evidence type="ECO:0000313" key="3">
    <source>
        <dbReference type="Proteomes" id="UP000799118"/>
    </source>
</evidence>
<keyword evidence="3" id="KW-1185">Reference proteome</keyword>
<dbReference type="EMBL" id="ML769749">
    <property type="protein sequence ID" value="KAE9388321.1"/>
    <property type="molecule type" value="Genomic_DNA"/>
</dbReference>
<accession>A0A6A4GRE8</accession>
<dbReference type="Proteomes" id="UP000799118">
    <property type="component" value="Unassembled WGS sequence"/>
</dbReference>
<name>A0A6A4GRE8_9AGAR</name>
<feature type="region of interest" description="Disordered" evidence="1">
    <location>
        <begin position="327"/>
        <end position="381"/>
    </location>
</feature>
<dbReference type="AlphaFoldDB" id="A0A6A4GRE8"/>
<protein>
    <submittedName>
        <fullName evidence="2">Uncharacterized protein</fullName>
    </submittedName>
</protein>
<feature type="compositionally biased region" description="Acidic residues" evidence="1">
    <location>
        <begin position="350"/>
        <end position="360"/>
    </location>
</feature>
<dbReference type="OrthoDB" id="3244572at2759"/>